<keyword evidence="4 10" id="KW-0479">Metal-binding</keyword>
<feature type="domain" description="P-type ATPase A" evidence="11">
    <location>
        <begin position="174"/>
        <end position="271"/>
    </location>
</feature>
<keyword evidence="10" id="KW-1003">Cell membrane</keyword>
<dbReference type="GO" id="GO:0043682">
    <property type="term" value="F:P-type divalent copper transporter activity"/>
    <property type="evidence" value="ECO:0007669"/>
    <property type="project" value="TreeGrafter"/>
</dbReference>
<dbReference type="GO" id="GO:0005524">
    <property type="term" value="F:ATP binding"/>
    <property type="evidence" value="ECO:0007669"/>
    <property type="project" value="UniProtKB-UniRule"/>
</dbReference>
<feature type="transmembrane region" description="Helical" evidence="10">
    <location>
        <begin position="634"/>
        <end position="657"/>
    </location>
</feature>
<dbReference type="InterPro" id="IPR027256">
    <property type="entry name" value="P-typ_ATPase_IB"/>
</dbReference>
<dbReference type="PROSITE" id="PS01229">
    <property type="entry name" value="COF_2"/>
    <property type="match status" value="1"/>
</dbReference>
<dbReference type="InterPro" id="IPR059000">
    <property type="entry name" value="ATPase_P-type_domA"/>
</dbReference>
<feature type="transmembrane region" description="Helical" evidence="10">
    <location>
        <begin position="296"/>
        <end position="316"/>
    </location>
</feature>
<dbReference type="GO" id="GO:0016887">
    <property type="term" value="F:ATP hydrolysis activity"/>
    <property type="evidence" value="ECO:0007669"/>
    <property type="project" value="InterPro"/>
</dbReference>
<keyword evidence="6 10" id="KW-0067">ATP-binding</keyword>
<keyword evidence="5 10" id="KW-0547">Nucleotide-binding</keyword>
<dbReference type="GO" id="GO:0012505">
    <property type="term" value="C:endomembrane system"/>
    <property type="evidence" value="ECO:0007669"/>
    <property type="project" value="UniProtKB-SubCell"/>
</dbReference>
<dbReference type="Gene3D" id="2.70.150.10">
    <property type="entry name" value="Calcium-transporting ATPase, cytoplasmic transduction domain A"/>
    <property type="match status" value="1"/>
</dbReference>
<keyword evidence="8 10" id="KW-1133">Transmembrane helix</keyword>
<dbReference type="Gene3D" id="3.40.50.1000">
    <property type="entry name" value="HAD superfamily/HAD-like"/>
    <property type="match status" value="1"/>
</dbReference>
<organism evidence="12 13">
    <name type="scientific">Thiothrix nivea (strain ATCC 35100 / DSM 5205 / JP2)</name>
    <dbReference type="NCBI Taxonomy" id="870187"/>
    <lineage>
        <taxon>Bacteria</taxon>
        <taxon>Pseudomonadati</taxon>
        <taxon>Pseudomonadota</taxon>
        <taxon>Gammaproteobacteria</taxon>
        <taxon>Thiotrichales</taxon>
        <taxon>Thiotrichaceae</taxon>
        <taxon>Thiothrix</taxon>
    </lineage>
</organism>
<evidence type="ECO:0000256" key="8">
    <source>
        <dbReference type="ARBA" id="ARBA00022989"/>
    </source>
</evidence>
<feature type="transmembrane region" description="Helical" evidence="10">
    <location>
        <begin position="78"/>
        <end position="99"/>
    </location>
</feature>
<evidence type="ECO:0000256" key="9">
    <source>
        <dbReference type="ARBA" id="ARBA00023136"/>
    </source>
</evidence>
<dbReference type="PRINTS" id="PR00120">
    <property type="entry name" value="HATPASE"/>
</dbReference>
<dbReference type="NCBIfam" id="TIGR01494">
    <property type="entry name" value="ATPase_P-type"/>
    <property type="match status" value="1"/>
</dbReference>
<evidence type="ECO:0000256" key="1">
    <source>
        <dbReference type="ARBA" id="ARBA00004127"/>
    </source>
</evidence>
<dbReference type="SUPFAM" id="SSF56784">
    <property type="entry name" value="HAD-like"/>
    <property type="match status" value="1"/>
</dbReference>
<proteinExistence type="inferred from homology"/>
<reference evidence="13" key="1">
    <citation type="journal article" date="2011" name="Stand. Genomic Sci.">
        <title>Genome sequence of the filamentous, gliding Thiothrix nivea neotype strain (JP2(T)).</title>
        <authorList>
            <person name="Lapidus A."/>
            <person name="Nolan M."/>
            <person name="Lucas S."/>
            <person name="Glavina Del Rio T."/>
            <person name="Tice H."/>
            <person name="Cheng J.F."/>
            <person name="Tapia R."/>
            <person name="Han C."/>
            <person name="Goodwin L."/>
            <person name="Pitluck S."/>
            <person name="Liolios K."/>
            <person name="Pagani I."/>
            <person name="Ivanova N."/>
            <person name="Huntemann M."/>
            <person name="Mavromatis K."/>
            <person name="Mikhailova N."/>
            <person name="Pati A."/>
            <person name="Chen A."/>
            <person name="Palaniappan K."/>
            <person name="Land M."/>
            <person name="Brambilla E.M."/>
            <person name="Rohde M."/>
            <person name="Abt B."/>
            <person name="Verbarg S."/>
            <person name="Goker M."/>
            <person name="Bristow J."/>
            <person name="Eisen J.A."/>
            <person name="Markowitz V."/>
            <person name="Hugenholtz P."/>
            <person name="Kyrpides N.C."/>
            <person name="Klenk H.P."/>
            <person name="Woyke T."/>
        </authorList>
    </citation>
    <scope>NUCLEOTIDE SEQUENCE [LARGE SCALE GENOMIC DNA]</scope>
    <source>
        <strain evidence="13">ATCC 35100 / DSM 5205 / JP2</strain>
    </source>
</reference>
<dbReference type="SFLD" id="SFLDF00027">
    <property type="entry name" value="p-type_atpase"/>
    <property type="match status" value="1"/>
</dbReference>
<name>A0A656HIR4_THINJ</name>
<dbReference type="NCBIfam" id="TIGR01525">
    <property type="entry name" value="ATPase-IB_hvy"/>
    <property type="match status" value="1"/>
</dbReference>
<dbReference type="Gene3D" id="3.40.1110.10">
    <property type="entry name" value="Calcium-transporting ATPase, cytoplasmic domain N"/>
    <property type="match status" value="1"/>
</dbReference>
<evidence type="ECO:0000256" key="7">
    <source>
        <dbReference type="ARBA" id="ARBA00022967"/>
    </source>
</evidence>
<dbReference type="PRINTS" id="PR00119">
    <property type="entry name" value="CATATPASE"/>
</dbReference>
<dbReference type="PANTHER" id="PTHR43520:SF8">
    <property type="entry name" value="P-TYPE CU(+) TRANSPORTER"/>
    <property type="match status" value="1"/>
</dbReference>
<dbReference type="InterPro" id="IPR023299">
    <property type="entry name" value="ATPase_P-typ_cyto_dom_N"/>
</dbReference>
<sequence precursor="true">MPIPLLVAGLALGGSTGVLLGKLRNARRRKQSQRQQLLTQREAALPVKSPPEKQKVAMSAAEAEAAQQQRISLGALGFLGLGALTIPTVGLVGLPLLAYNYAYMMRKIWKSYQEKRKWSIAALDAISISFAIFMGFFITAGLLFAAFFTANRLIARTEREAQTDFSRIFGELGETVWLLKDGAEIEVPLESLQAKDVIVVHAGEMIPVDGHVIAGEGTVDQHLLTGESQPAEKKAGDGVFTSTLLIAGSLQVVVERQGVDTLTGQIAKTLEHAATFKHQVQSRGEKLVEQGASRTMLASALALPFLGLGQAVALSYSGFGYQMRMSAPLMVLNYLRIASRNGILVKDGRALDTLQKVDTIVFDKTGTLTEEVPQVGQVIACSGFSEQQLLQYAASAEQRQKHPIAQAICHHAGRQGVAMLSVLNTDYAVGHGLQVTLQDKQQDSTPHTILIGSRRFVDAAGIAVPDTIESLQAAAGDKGYSVVYVATREGELMGVIELRPALRPQAKEAIETLHKLGVTLYIISGDQEKPTRHLAQTLGIDHYFAETLPEGKAQHIESLQAQGRKVCFIGDGINDSVALQKADVSVSLHGAATIAQDTADILLMTPDLLHLPYLLNMSTELHQRMNNSELLNNAFGIACVSGVLLLGMGTSGAILLYSGGLLTNLSNSMLPLLTHPEKQAIPKARSLPPD</sequence>
<feature type="transmembrane region" description="Helical" evidence="10">
    <location>
        <begin position="120"/>
        <end position="148"/>
    </location>
</feature>
<keyword evidence="7" id="KW-1278">Translocase</keyword>
<dbReference type="InterPro" id="IPR036412">
    <property type="entry name" value="HAD-like_sf"/>
</dbReference>
<dbReference type="RefSeq" id="WP_002710685.1">
    <property type="nucleotide sequence ID" value="NZ_JH651384.1"/>
</dbReference>
<evidence type="ECO:0000259" key="11">
    <source>
        <dbReference type="Pfam" id="PF00122"/>
    </source>
</evidence>
<dbReference type="OrthoDB" id="9814270at2"/>
<dbReference type="Proteomes" id="UP000005317">
    <property type="component" value="Unassembled WGS sequence"/>
</dbReference>
<dbReference type="SFLD" id="SFLDG00002">
    <property type="entry name" value="C1.7:_P-type_atpase_like"/>
    <property type="match status" value="1"/>
</dbReference>
<dbReference type="GO" id="GO:0005886">
    <property type="term" value="C:plasma membrane"/>
    <property type="evidence" value="ECO:0007669"/>
    <property type="project" value="UniProtKB-SubCell"/>
</dbReference>
<evidence type="ECO:0000256" key="2">
    <source>
        <dbReference type="ARBA" id="ARBA00006024"/>
    </source>
</evidence>
<evidence type="ECO:0000313" key="12">
    <source>
        <dbReference type="EMBL" id="EIJ36818.1"/>
    </source>
</evidence>
<comment type="similarity">
    <text evidence="2 10">Belongs to the cation transport ATPase (P-type) (TC 3.A.3) family. Type IB subfamily.</text>
</comment>
<dbReference type="AlphaFoldDB" id="A0A656HIR4"/>
<evidence type="ECO:0000256" key="6">
    <source>
        <dbReference type="ARBA" id="ARBA00022840"/>
    </source>
</evidence>
<dbReference type="SUPFAM" id="SSF81653">
    <property type="entry name" value="Calcium ATPase, transduction domain A"/>
    <property type="match status" value="1"/>
</dbReference>
<dbReference type="Pfam" id="PF00122">
    <property type="entry name" value="E1-E2_ATPase"/>
    <property type="match status" value="1"/>
</dbReference>
<dbReference type="GO" id="GO:0005507">
    <property type="term" value="F:copper ion binding"/>
    <property type="evidence" value="ECO:0007669"/>
    <property type="project" value="TreeGrafter"/>
</dbReference>
<dbReference type="EMBL" id="JH651384">
    <property type="protein sequence ID" value="EIJ36818.1"/>
    <property type="molecule type" value="Genomic_DNA"/>
</dbReference>
<keyword evidence="9 10" id="KW-0472">Membrane</keyword>
<dbReference type="Pfam" id="PF00702">
    <property type="entry name" value="Hydrolase"/>
    <property type="match status" value="1"/>
</dbReference>
<gene>
    <name evidence="12" type="ORF">Thini_4336</name>
</gene>
<dbReference type="PROSITE" id="PS00154">
    <property type="entry name" value="ATPASE_E1_E2"/>
    <property type="match status" value="1"/>
</dbReference>
<dbReference type="InterPro" id="IPR008250">
    <property type="entry name" value="ATPase_P-typ_transduc_dom_A_sf"/>
</dbReference>
<protein>
    <submittedName>
        <fullName evidence="12">Heavy metal translocating P-type ATPase</fullName>
    </submittedName>
</protein>
<dbReference type="SFLD" id="SFLDS00003">
    <property type="entry name" value="Haloacid_Dehalogenase"/>
    <property type="match status" value="1"/>
</dbReference>
<evidence type="ECO:0000256" key="10">
    <source>
        <dbReference type="RuleBase" id="RU362081"/>
    </source>
</evidence>
<keyword evidence="13" id="KW-1185">Reference proteome</keyword>
<dbReference type="InterPro" id="IPR044492">
    <property type="entry name" value="P_typ_ATPase_HD_dom"/>
</dbReference>
<dbReference type="InterPro" id="IPR023214">
    <property type="entry name" value="HAD_sf"/>
</dbReference>
<comment type="subcellular location">
    <subcellularLocation>
        <location evidence="10">Cell membrane</location>
    </subcellularLocation>
    <subcellularLocation>
        <location evidence="1">Endomembrane system</location>
        <topology evidence="1">Multi-pass membrane protein</topology>
    </subcellularLocation>
</comment>
<dbReference type="InterPro" id="IPR018303">
    <property type="entry name" value="ATPase_P-typ_P_site"/>
</dbReference>
<evidence type="ECO:0000256" key="3">
    <source>
        <dbReference type="ARBA" id="ARBA00022692"/>
    </source>
</evidence>
<dbReference type="PANTHER" id="PTHR43520">
    <property type="entry name" value="ATP7, ISOFORM B"/>
    <property type="match status" value="1"/>
</dbReference>
<evidence type="ECO:0000256" key="5">
    <source>
        <dbReference type="ARBA" id="ARBA00022741"/>
    </source>
</evidence>
<evidence type="ECO:0000256" key="4">
    <source>
        <dbReference type="ARBA" id="ARBA00022723"/>
    </source>
</evidence>
<evidence type="ECO:0000313" key="13">
    <source>
        <dbReference type="Proteomes" id="UP000005317"/>
    </source>
</evidence>
<dbReference type="InterPro" id="IPR001757">
    <property type="entry name" value="P_typ_ATPase"/>
</dbReference>
<accession>A0A656HIR4</accession>
<dbReference type="GO" id="GO:0055070">
    <property type="term" value="P:copper ion homeostasis"/>
    <property type="evidence" value="ECO:0007669"/>
    <property type="project" value="TreeGrafter"/>
</dbReference>
<keyword evidence="3 10" id="KW-0812">Transmembrane</keyword>